<dbReference type="Pfam" id="PF01041">
    <property type="entry name" value="DegT_DnrJ_EryC1"/>
    <property type="match status" value="1"/>
</dbReference>
<dbReference type="InterPro" id="IPR015422">
    <property type="entry name" value="PyrdxlP-dep_Trfase_small"/>
</dbReference>
<keyword evidence="2" id="KW-0663">Pyridoxal phosphate</keyword>
<dbReference type="Proteomes" id="UP001064879">
    <property type="component" value="Chromosome"/>
</dbReference>
<dbReference type="InterPro" id="IPR015421">
    <property type="entry name" value="PyrdxlP-dep_Trfase_major"/>
</dbReference>
<keyword evidence="3" id="KW-0032">Aminotransferase</keyword>
<dbReference type="PANTHER" id="PTHR30244:SF34">
    <property type="entry name" value="DTDP-4-AMINO-4,6-DIDEOXYGALACTOSE TRANSAMINASE"/>
    <property type="match status" value="1"/>
</dbReference>
<comment type="cofactor">
    <cofactor evidence="1">
        <name>pyridoxal 5'-phosphate</name>
        <dbReference type="ChEBI" id="CHEBI:597326"/>
    </cofactor>
</comment>
<accession>A0ABY5SSU8</accession>
<dbReference type="InterPro" id="IPR015424">
    <property type="entry name" value="PyrdxlP-dep_Trfase"/>
</dbReference>
<dbReference type="CDD" id="cd00616">
    <property type="entry name" value="AHBA_syn"/>
    <property type="match status" value="1"/>
</dbReference>
<proteinExistence type="inferred from homology"/>
<evidence type="ECO:0000256" key="2">
    <source>
        <dbReference type="RuleBase" id="RU004508"/>
    </source>
</evidence>
<evidence type="ECO:0000313" key="4">
    <source>
        <dbReference type="Proteomes" id="UP001064879"/>
    </source>
</evidence>
<name>A0ABY5SSU8_9MICO</name>
<dbReference type="SUPFAM" id="SSF53383">
    <property type="entry name" value="PLP-dependent transferases"/>
    <property type="match status" value="1"/>
</dbReference>
<dbReference type="EMBL" id="CP093443">
    <property type="protein sequence ID" value="UVI35779.1"/>
    <property type="molecule type" value="Genomic_DNA"/>
</dbReference>
<keyword evidence="3" id="KW-0808">Transferase</keyword>
<dbReference type="PANTHER" id="PTHR30244">
    <property type="entry name" value="TRANSAMINASE"/>
    <property type="match status" value="1"/>
</dbReference>
<dbReference type="GO" id="GO:0008483">
    <property type="term" value="F:transaminase activity"/>
    <property type="evidence" value="ECO:0007669"/>
    <property type="project" value="UniProtKB-KW"/>
</dbReference>
<organism evidence="3 4">
    <name type="scientific">Brevibacterium spongiae</name>
    <dbReference type="NCBI Taxonomy" id="2909672"/>
    <lineage>
        <taxon>Bacteria</taxon>
        <taxon>Bacillati</taxon>
        <taxon>Actinomycetota</taxon>
        <taxon>Actinomycetes</taxon>
        <taxon>Micrococcales</taxon>
        <taxon>Brevibacteriaceae</taxon>
        <taxon>Brevibacterium</taxon>
    </lineage>
</organism>
<dbReference type="Gene3D" id="3.90.1150.10">
    <property type="entry name" value="Aspartate Aminotransferase, domain 1"/>
    <property type="match status" value="1"/>
</dbReference>
<keyword evidence="4" id="KW-1185">Reference proteome</keyword>
<gene>
    <name evidence="3" type="ORF">L1F31_16940</name>
</gene>
<sequence>MEMRIPLCLPSVGVLEEQAIVAALRSGWVAPAGPQLDEFESRLAAVTGRKHAVAVSSGTAALHLALLSQGIGAGDRVAVPTLTFAATVNAVHYVGAEPVFIDCDEAGLMDTSVLEVACSEALSSERPIRAVLPVDLYGTPADYQRIVRIAETYGAVVVSDAAESLGAGTCEAPAGSFGAVAALSFNGNKIITTSSGGAVLCSDLETAERVRYLSTQARQPVLHYEHTEVGYNYRLSNLLAAVGTAQLDRLDAIVSKKREHHQGYARALAHVAGLDLLTAADGNCWMSVLIVGPDSGTDAWTLGESLLQRGIETRPVFKPMHLQPVHAGCDLRYITGRAEALYRTGLALPSSTDLTTDDRNTVAAEIAAAIGEAVTV</sequence>
<comment type="similarity">
    <text evidence="2">Belongs to the DegT/DnrJ/EryC1 family.</text>
</comment>
<reference evidence="3" key="1">
    <citation type="submission" date="2022-03" db="EMBL/GenBank/DDBJ databases">
        <title>Brevibacterium spongiae sp. nov., isolated from marine sponge.</title>
        <authorList>
            <person name="Li Z."/>
            <person name="Zhang M."/>
        </authorList>
    </citation>
    <scope>NUCLEOTIDE SEQUENCE</scope>
    <source>
        <strain evidence="3">WHS-Z9</strain>
    </source>
</reference>
<evidence type="ECO:0000313" key="3">
    <source>
        <dbReference type="EMBL" id="UVI35779.1"/>
    </source>
</evidence>
<dbReference type="RefSeq" id="WP_265418396.1">
    <property type="nucleotide sequence ID" value="NZ_CP093443.1"/>
</dbReference>
<protein>
    <submittedName>
        <fullName evidence="3">Aminotransferase class I/II-fold pyridoxal phosphate-dependent enzyme</fullName>
    </submittedName>
</protein>
<dbReference type="Gene3D" id="3.40.640.10">
    <property type="entry name" value="Type I PLP-dependent aspartate aminotransferase-like (Major domain)"/>
    <property type="match status" value="1"/>
</dbReference>
<dbReference type="InterPro" id="IPR000653">
    <property type="entry name" value="DegT/StrS_aminotransferase"/>
</dbReference>
<evidence type="ECO:0000256" key="1">
    <source>
        <dbReference type="ARBA" id="ARBA00001933"/>
    </source>
</evidence>
<dbReference type="PIRSF" id="PIRSF000390">
    <property type="entry name" value="PLP_StrS"/>
    <property type="match status" value="1"/>
</dbReference>